<proteinExistence type="predicted"/>
<dbReference type="EMBL" id="REGN01003705">
    <property type="protein sequence ID" value="RNA21245.1"/>
    <property type="molecule type" value="Genomic_DNA"/>
</dbReference>
<feature type="region of interest" description="Disordered" evidence="1">
    <location>
        <begin position="86"/>
        <end position="117"/>
    </location>
</feature>
<dbReference type="Proteomes" id="UP000276133">
    <property type="component" value="Unassembled WGS sequence"/>
</dbReference>
<keyword evidence="4" id="KW-1185">Reference proteome</keyword>
<keyword evidence="2" id="KW-0472">Membrane</keyword>
<name>A0A3M7RD86_BRAPC</name>
<keyword evidence="2" id="KW-0812">Transmembrane</keyword>
<gene>
    <name evidence="3" type="ORF">BpHYR1_003414</name>
</gene>
<comment type="caution">
    <text evidence="3">The sequence shown here is derived from an EMBL/GenBank/DDBJ whole genome shotgun (WGS) entry which is preliminary data.</text>
</comment>
<keyword evidence="2" id="KW-1133">Transmembrane helix</keyword>
<reference evidence="3 4" key="1">
    <citation type="journal article" date="2018" name="Sci. Rep.">
        <title>Genomic signatures of local adaptation to the degree of environmental predictability in rotifers.</title>
        <authorList>
            <person name="Franch-Gras L."/>
            <person name="Hahn C."/>
            <person name="Garcia-Roger E.M."/>
            <person name="Carmona M.J."/>
            <person name="Serra M."/>
            <person name="Gomez A."/>
        </authorList>
    </citation>
    <scope>NUCLEOTIDE SEQUENCE [LARGE SCALE GENOMIC DNA]</scope>
    <source>
        <strain evidence="3">HYR1</strain>
    </source>
</reference>
<evidence type="ECO:0000256" key="1">
    <source>
        <dbReference type="SAM" id="MobiDB-lite"/>
    </source>
</evidence>
<evidence type="ECO:0000256" key="2">
    <source>
        <dbReference type="SAM" id="Phobius"/>
    </source>
</evidence>
<feature type="transmembrane region" description="Helical" evidence="2">
    <location>
        <begin position="45"/>
        <end position="66"/>
    </location>
</feature>
<evidence type="ECO:0000313" key="3">
    <source>
        <dbReference type="EMBL" id="RNA21245.1"/>
    </source>
</evidence>
<protein>
    <submittedName>
        <fullName evidence="3">Uncharacterized protein</fullName>
    </submittedName>
</protein>
<sequence length="148" mass="16627">MAVSKIESDSQIKAQVIKIPNPIKLVLILPKLKDYRMLTILPHEFFAVLVKIASICIFEIKLFIVASKFLAINLYLCGLLISVSSSDESGCSEEDNHTSEVNESQQDSGDDDNDRPPNIGKYSLKIYIHKIDQELASIRVPQFIPRIP</sequence>
<organism evidence="3 4">
    <name type="scientific">Brachionus plicatilis</name>
    <name type="common">Marine rotifer</name>
    <name type="synonym">Brachionus muelleri</name>
    <dbReference type="NCBI Taxonomy" id="10195"/>
    <lineage>
        <taxon>Eukaryota</taxon>
        <taxon>Metazoa</taxon>
        <taxon>Spiralia</taxon>
        <taxon>Gnathifera</taxon>
        <taxon>Rotifera</taxon>
        <taxon>Eurotatoria</taxon>
        <taxon>Monogononta</taxon>
        <taxon>Pseudotrocha</taxon>
        <taxon>Ploima</taxon>
        <taxon>Brachionidae</taxon>
        <taxon>Brachionus</taxon>
    </lineage>
</organism>
<evidence type="ECO:0000313" key="4">
    <source>
        <dbReference type="Proteomes" id="UP000276133"/>
    </source>
</evidence>
<accession>A0A3M7RD86</accession>
<dbReference type="AlphaFoldDB" id="A0A3M7RD86"/>